<dbReference type="AlphaFoldDB" id="A0A443SPZ4"/>
<dbReference type="PROSITE" id="PS50202">
    <property type="entry name" value="MSP"/>
    <property type="match status" value="1"/>
</dbReference>
<dbReference type="InterPro" id="IPR000535">
    <property type="entry name" value="MSP_dom"/>
</dbReference>
<comment type="caution">
    <text evidence="2">The sequence shown here is derived from an EMBL/GenBank/DDBJ whole genome shotgun (WGS) entry which is preliminary data.</text>
</comment>
<evidence type="ECO:0000313" key="2">
    <source>
        <dbReference type="EMBL" id="RWS29552.1"/>
    </source>
</evidence>
<accession>A0A443SPZ4</accession>
<protein>
    <recommendedName>
        <fullName evidence="1">MSP domain-containing protein</fullName>
    </recommendedName>
</protein>
<dbReference type="Proteomes" id="UP000288716">
    <property type="component" value="Unassembled WGS sequence"/>
</dbReference>
<proteinExistence type="predicted"/>
<dbReference type="EMBL" id="NCKV01000861">
    <property type="protein sequence ID" value="RWS29552.1"/>
    <property type="molecule type" value="Genomic_DNA"/>
</dbReference>
<dbReference type="InterPro" id="IPR013783">
    <property type="entry name" value="Ig-like_fold"/>
</dbReference>
<dbReference type="Gene3D" id="2.60.40.10">
    <property type="entry name" value="Immunoglobulins"/>
    <property type="match status" value="1"/>
</dbReference>
<dbReference type="Pfam" id="PF00635">
    <property type="entry name" value="Motile_Sperm"/>
    <property type="match status" value="1"/>
</dbReference>
<reference evidence="2 3" key="1">
    <citation type="journal article" date="2018" name="Gigascience">
        <title>Genomes of trombidid mites reveal novel predicted allergens and laterally-transferred genes associated with secondary metabolism.</title>
        <authorList>
            <person name="Dong X."/>
            <person name="Chaisiri K."/>
            <person name="Xia D."/>
            <person name="Armstrong S.D."/>
            <person name="Fang Y."/>
            <person name="Donnelly M.J."/>
            <person name="Kadowaki T."/>
            <person name="McGarry J.W."/>
            <person name="Darby A.C."/>
            <person name="Makepeace B.L."/>
        </authorList>
    </citation>
    <scope>NUCLEOTIDE SEQUENCE [LARGE SCALE GENOMIC DNA]</scope>
    <source>
        <strain evidence="2">UoL-UT</strain>
    </source>
</reference>
<dbReference type="VEuPathDB" id="VectorBase:LDEU002485"/>
<feature type="domain" description="MSP" evidence="1">
    <location>
        <begin position="14"/>
        <end position="135"/>
    </location>
</feature>
<evidence type="ECO:0000313" key="3">
    <source>
        <dbReference type="Proteomes" id="UP000288716"/>
    </source>
</evidence>
<gene>
    <name evidence="2" type="ORF">B4U80_13646</name>
</gene>
<dbReference type="InterPro" id="IPR008962">
    <property type="entry name" value="PapD-like_sf"/>
</dbReference>
<evidence type="ECO:0000259" key="1">
    <source>
        <dbReference type="PROSITE" id="PS50202"/>
    </source>
</evidence>
<name>A0A443SPZ4_9ACAR</name>
<sequence length="168" mass="19027">MSSYTHFSDGFHLLLDVWPKGYLTFPSKEVRGSSLSKASLTIENVNKKPVAYRIVNEQNSTLKLRASPTYGILIPGAAQRVEIINTTDHPSCISDRVYIEAIIYDKDLSSTTSENILDLFGEKSVDFYCLKCYETNDLALIPMQEEMFRVEQRLKAMDCALKSVRTES</sequence>
<dbReference type="SUPFAM" id="SSF49354">
    <property type="entry name" value="PapD-like"/>
    <property type="match status" value="1"/>
</dbReference>
<keyword evidence="3" id="KW-1185">Reference proteome</keyword>
<organism evidence="2 3">
    <name type="scientific">Leptotrombidium deliense</name>
    <dbReference type="NCBI Taxonomy" id="299467"/>
    <lineage>
        <taxon>Eukaryota</taxon>
        <taxon>Metazoa</taxon>
        <taxon>Ecdysozoa</taxon>
        <taxon>Arthropoda</taxon>
        <taxon>Chelicerata</taxon>
        <taxon>Arachnida</taxon>
        <taxon>Acari</taxon>
        <taxon>Acariformes</taxon>
        <taxon>Trombidiformes</taxon>
        <taxon>Prostigmata</taxon>
        <taxon>Anystina</taxon>
        <taxon>Parasitengona</taxon>
        <taxon>Trombiculoidea</taxon>
        <taxon>Trombiculidae</taxon>
        <taxon>Leptotrombidium</taxon>
    </lineage>
</organism>